<keyword evidence="2" id="KW-0677">Repeat</keyword>
<dbReference type="GO" id="GO:0005737">
    <property type="term" value="C:cytoplasm"/>
    <property type="evidence" value="ECO:0007669"/>
    <property type="project" value="TreeGrafter"/>
</dbReference>
<dbReference type="OrthoDB" id="17912at2759"/>
<dbReference type="PANTHER" id="PTHR48051:SF54">
    <property type="entry name" value="LEUCINE-RICH REPEAT-CONTAINING PROTEIN"/>
    <property type="match status" value="1"/>
</dbReference>
<evidence type="ECO:0000256" key="1">
    <source>
        <dbReference type="ARBA" id="ARBA00022614"/>
    </source>
</evidence>
<reference evidence="3" key="1">
    <citation type="submission" date="2020-08" db="EMBL/GenBank/DDBJ databases">
        <title>Multicomponent nature underlies the extraordinary mechanical properties of spider dragline silk.</title>
        <authorList>
            <person name="Kono N."/>
            <person name="Nakamura H."/>
            <person name="Mori M."/>
            <person name="Yoshida Y."/>
            <person name="Ohtoshi R."/>
            <person name="Malay A.D."/>
            <person name="Moran D.A.P."/>
            <person name="Tomita M."/>
            <person name="Numata K."/>
            <person name="Arakawa K."/>
        </authorList>
    </citation>
    <scope>NUCLEOTIDE SEQUENCE</scope>
</reference>
<dbReference type="PANTHER" id="PTHR48051">
    <property type="match status" value="1"/>
</dbReference>
<keyword evidence="4" id="KW-1185">Reference proteome</keyword>
<dbReference type="Proteomes" id="UP000887013">
    <property type="component" value="Unassembled WGS sequence"/>
</dbReference>
<proteinExistence type="predicted"/>
<dbReference type="Gene3D" id="3.80.10.10">
    <property type="entry name" value="Ribonuclease Inhibitor"/>
    <property type="match status" value="1"/>
</dbReference>
<evidence type="ECO:0000313" key="3">
    <source>
        <dbReference type="EMBL" id="GFS49805.1"/>
    </source>
</evidence>
<name>A0A8X6IMV8_NEPPI</name>
<dbReference type="SUPFAM" id="SSF52058">
    <property type="entry name" value="L domain-like"/>
    <property type="match status" value="1"/>
</dbReference>
<evidence type="ECO:0000256" key="2">
    <source>
        <dbReference type="ARBA" id="ARBA00022737"/>
    </source>
</evidence>
<dbReference type="AlphaFoldDB" id="A0A8X6IMV8"/>
<dbReference type="InterPro" id="IPR050216">
    <property type="entry name" value="LRR_domain-containing"/>
</dbReference>
<gene>
    <name evidence="3" type="ORF">NPIL_418781</name>
</gene>
<dbReference type="EMBL" id="BMAW01091430">
    <property type="protein sequence ID" value="GFS49805.1"/>
    <property type="molecule type" value="Genomic_DNA"/>
</dbReference>
<dbReference type="InterPro" id="IPR032675">
    <property type="entry name" value="LRR_dom_sf"/>
</dbReference>
<protein>
    <submittedName>
        <fullName evidence="3">Uncharacterized protein</fullName>
    </submittedName>
</protein>
<organism evidence="3 4">
    <name type="scientific">Nephila pilipes</name>
    <name type="common">Giant wood spider</name>
    <name type="synonym">Nephila maculata</name>
    <dbReference type="NCBI Taxonomy" id="299642"/>
    <lineage>
        <taxon>Eukaryota</taxon>
        <taxon>Metazoa</taxon>
        <taxon>Ecdysozoa</taxon>
        <taxon>Arthropoda</taxon>
        <taxon>Chelicerata</taxon>
        <taxon>Arachnida</taxon>
        <taxon>Araneae</taxon>
        <taxon>Araneomorphae</taxon>
        <taxon>Entelegynae</taxon>
        <taxon>Araneoidea</taxon>
        <taxon>Nephilidae</taxon>
        <taxon>Nephila</taxon>
    </lineage>
</organism>
<comment type="caution">
    <text evidence="3">The sequence shown here is derived from an EMBL/GenBank/DDBJ whole genome shotgun (WGS) entry which is preliminary data.</text>
</comment>
<keyword evidence="1" id="KW-0433">Leucine-rich repeat</keyword>
<sequence>MFRVFHCYELFFLNKLDRDPDFWQIVKGSVLEENDFSLKCVPDNLWYIAVTVAETNDRFPSFVKKTLKKNPCYSPSPTDRILSRYLQYHDFVEMHLDSIFSYGQNSTLPKELFQCLNLKALSLKNNFLEQLPPDIGKLQKLEYLALTNNKLQNSSIPYTLTFCSALKILLLDNNLLDALPGFLLLIRNLSTVHRHGNHNYFKSTFMWYHTDVNKRILAIRGCSPCPAGLPSLKLLSATAIIGAKLNFFASGIVPPLMADYICHIYFDFNVCHQCRSANLKSKPSYKVYTFKNPYLGNTCVPFLHWACSLQCAEDIEIPARAEQILSAMEQDKQYYKHIKEAQDSTLYHHKHLFENLGCCIL</sequence>
<evidence type="ECO:0000313" key="4">
    <source>
        <dbReference type="Proteomes" id="UP000887013"/>
    </source>
</evidence>
<accession>A0A8X6IMV8</accession>